<dbReference type="EMBL" id="JAHRIP010019479">
    <property type="protein sequence ID" value="MEQ2287330.1"/>
    <property type="molecule type" value="Genomic_DNA"/>
</dbReference>
<feature type="region of interest" description="Disordered" evidence="1">
    <location>
        <begin position="96"/>
        <end position="127"/>
    </location>
</feature>
<name>A0ABV0Y185_9TELE</name>
<evidence type="ECO:0000313" key="2">
    <source>
        <dbReference type="EMBL" id="MEQ2287330.1"/>
    </source>
</evidence>
<protein>
    <submittedName>
        <fullName evidence="2">Uncharacterized protein</fullName>
    </submittedName>
</protein>
<dbReference type="Proteomes" id="UP001469553">
    <property type="component" value="Unassembled WGS sequence"/>
</dbReference>
<sequence length="127" mass="14389">MKGWPERHSTLMSLCWQTDINSSTGSESVIRSRDHMHKLSTNESLFVFLVFIHKKGTLRYKHCLTFSLRPAEANCVPESSLKRRGLYEAEWSGFPSLKGQQESHHHGNVQLGRPDSEPSPPTALEVS</sequence>
<keyword evidence="3" id="KW-1185">Reference proteome</keyword>
<evidence type="ECO:0000313" key="3">
    <source>
        <dbReference type="Proteomes" id="UP001469553"/>
    </source>
</evidence>
<comment type="caution">
    <text evidence="2">The sequence shown here is derived from an EMBL/GenBank/DDBJ whole genome shotgun (WGS) entry which is preliminary data.</text>
</comment>
<proteinExistence type="predicted"/>
<reference evidence="2 3" key="1">
    <citation type="submission" date="2021-06" db="EMBL/GenBank/DDBJ databases">
        <authorList>
            <person name="Palmer J.M."/>
        </authorList>
    </citation>
    <scope>NUCLEOTIDE SEQUENCE [LARGE SCALE GENOMIC DNA]</scope>
    <source>
        <strain evidence="2 3">AS_MEX2019</strain>
        <tissue evidence="2">Muscle</tissue>
    </source>
</reference>
<evidence type="ECO:0000256" key="1">
    <source>
        <dbReference type="SAM" id="MobiDB-lite"/>
    </source>
</evidence>
<organism evidence="2 3">
    <name type="scientific">Ameca splendens</name>
    <dbReference type="NCBI Taxonomy" id="208324"/>
    <lineage>
        <taxon>Eukaryota</taxon>
        <taxon>Metazoa</taxon>
        <taxon>Chordata</taxon>
        <taxon>Craniata</taxon>
        <taxon>Vertebrata</taxon>
        <taxon>Euteleostomi</taxon>
        <taxon>Actinopterygii</taxon>
        <taxon>Neopterygii</taxon>
        <taxon>Teleostei</taxon>
        <taxon>Neoteleostei</taxon>
        <taxon>Acanthomorphata</taxon>
        <taxon>Ovalentaria</taxon>
        <taxon>Atherinomorphae</taxon>
        <taxon>Cyprinodontiformes</taxon>
        <taxon>Goodeidae</taxon>
        <taxon>Ameca</taxon>
    </lineage>
</organism>
<accession>A0ABV0Y185</accession>
<gene>
    <name evidence="2" type="ORF">AMECASPLE_011208</name>
</gene>